<dbReference type="SUPFAM" id="SSF100950">
    <property type="entry name" value="NagB/RpiA/CoA transferase-like"/>
    <property type="match status" value="1"/>
</dbReference>
<name>A0A7S3A1A7_9RHOD</name>
<dbReference type="InterPro" id="IPR042528">
    <property type="entry name" value="elF-2B_alpha_N"/>
</dbReference>
<proteinExistence type="inferred from homology"/>
<evidence type="ECO:0000256" key="7">
    <source>
        <dbReference type="ARBA" id="ARBA00044236"/>
    </source>
</evidence>
<dbReference type="PANTHER" id="PTHR45860">
    <property type="entry name" value="TRANSLATION INITIATION FACTOR EIF-2B SUBUNIT ALPHA"/>
    <property type="match status" value="1"/>
</dbReference>
<evidence type="ECO:0000256" key="3">
    <source>
        <dbReference type="ARBA" id="ARBA00022490"/>
    </source>
</evidence>
<dbReference type="InterPro" id="IPR042529">
    <property type="entry name" value="IF_2B-like_C"/>
</dbReference>
<reference evidence="10" key="1">
    <citation type="submission" date="2021-01" db="EMBL/GenBank/DDBJ databases">
        <authorList>
            <person name="Corre E."/>
            <person name="Pelletier E."/>
            <person name="Niang G."/>
            <person name="Scheremetjew M."/>
            <person name="Finn R."/>
            <person name="Kale V."/>
            <person name="Holt S."/>
            <person name="Cochrane G."/>
            <person name="Meng A."/>
            <person name="Brown T."/>
            <person name="Cohen L."/>
        </authorList>
    </citation>
    <scope>NUCLEOTIDE SEQUENCE</scope>
    <source>
        <strain evidence="10">CCMP 769</strain>
    </source>
</reference>
<dbReference type="EMBL" id="HBHW01034371">
    <property type="protein sequence ID" value="CAE0058457.1"/>
    <property type="molecule type" value="Transcribed_RNA"/>
</dbReference>
<evidence type="ECO:0000256" key="2">
    <source>
        <dbReference type="ARBA" id="ARBA00007251"/>
    </source>
</evidence>
<dbReference type="GO" id="GO:0005851">
    <property type="term" value="C:eukaryotic translation initiation factor 2B complex"/>
    <property type="evidence" value="ECO:0007669"/>
    <property type="project" value="TreeGrafter"/>
</dbReference>
<evidence type="ECO:0000256" key="6">
    <source>
        <dbReference type="ARBA" id="ARBA00044208"/>
    </source>
</evidence>
<keyword evidence="5" id="KW-0648">Protein biosynthesis</keyword>
<dbReference type="InterPro" id="IPR000649">
    <property type="entry name" value="IF-2B-related"/>
</dbReference>
<evidence type="ECO:0000313" key="10">
    <source>
        <dbReference type="EMBL" id="CAE0058457.1"/>
    </source>
</evidence>
<dbReference type="InterPro" id="IPR037171">
    <property type="entry name" value="NagB/RpiA_transferase-like"/>
</dbReference>
<gene>
    <name evidence="10" type="ORF">RMAR00112_LOCUS26513</name>
</gene>
<dbReference type="Pfam" id="PF01008">
    <property type="entry name" value="IF-2B"/>
    <property type="match status" value="1"/>
</dbReference>
<dbReference type="Gene3D" id="1.20.120.1070">
    <property type="entry name" value="Translation initiation factor eIF-2B, N-terminal domain"/>
    <property type="match status" value="1"/>
</dbReference>
<comment type="subunit">
    <text evidence="8">Component of the translation initiation factor 2B (eIF2B) complex which is a heterodecamer of two sets of five different subunits: alpha, beta, gamma, delta and epsilon. Subunits alpha, beta and delta comprise a regulatory subcomplex and subunits epsilon and gamma comprise a catalytic subcomplex. Within the complex, the hexameric regulatory complex resides at the center, with the two heterodimeric catalytic subcomplexes bound on opposite sides.</text>
</comment>
<organism evidence="10">
    <name type="scientific">Rhodosorus marinus</name>
    <dbReference type="NCBI Taxonomy" id="101924"/>
    <lineage>
        <taxon>Eukaryota</taxon>
        <taxon>Rhodophyta</taxon>
        <taxon>Stylonematophyceae</taxon>
        <taxon>Stylonematales</taxon>
        <taxon>Stylonemataceae</taxon>
        <taxon>Rhodosorus</taxon>
    </lineage>
</organism>
<dbReference type="GO" id="GO:0003743">
    <property type="term" value="F:translation initiation factor activity"/>
    <property type="evidence" value="ECO:0007669"/>
    <property type="project" value="UniProtKB-KW"/>
</dbReference>
<keyword evidence="4" id="KW-0396">Initiation factor</keyword>
<dbReference type="PANTHER" id="PTHR45860:SF1">
    <property type="entry name" value="TRANSLATION INITIATION FACTOR EIF-2B SUBUNIT ALPHA"/>
    <property type="match status" value="1"/>
</dbReference>
<dbReference type="AlphaFoldDB" id="A0A7S3A1A7"/>
<evidence type="ECO:0000256" key="9">
    <source>
        <dbReference type="RuleBase" id="RU003814"/>
    </source>
</evidence>
<comment type="subcellular location">
    <subcellularLocation>
        <location evidence="1">Cytoplasm</location>
        <location evidence="1">Cytosol</location>
    </subcellularLocation>
</comment>
<comment type="similarity">
    <text evidence="2 9">Belongs to the eIF-2B alpha/beta/delta subunits family.</text>
</comment>
<evidence type="ECO:0000256" key="5">
    <source>
        <dbReference type="ARBA" id="ARBA00022917"/>
    </source>
</evidence>
<keyword evidence="3" id="KW-0963">Cytoplasm</keyword>
<dbReference type="InterPro" id="IPR051501">
    <property type="entry name" value="eIF2B_alpha/beta/delta"/>
</dbReference>
<protein>
    <recommendedName>
        <fullName evidence="6">Translation initiation factor eIF2B subunit alpha</fullName>
    </recommendedName>
    <alternativeName>
        <fullName evidence="7">eIF2B GDP-GTP exchange factor subunit alpha</fullName>
    </alternativeName>
</protein>
<sequence>MADELDKISVSLQKYLDEGMEGAQAAVQIMINSVTNFTAGTIMGLEQELGNTAELIRSTTIGSSIEIRACLETFISAAGRSGFGEQPDVGLAKKCIVSAGEAVRDSIAESHQLIAKHAHNLIQDGSRILTTSCSSAVEAILASSVATRKDIKVYVALGYPTRKSYEMVRNLQKLGVRSTVLPDSAVGSLVEQIDVVLVGAEAVMENGAVVNATGTFLLALAAKAAGKPLYVAVERYKFIRLYPLNQNDLRVLAPESSELEPIEDIEQELKQNIDFFNPQLDLTPPEYIQMLLTDEGLLPPSAVSDTLIQKIYRNYVRC</sequence>
<evidence type="ECO:0000256" key="8">
    <source>
        <dbReference type="ARBA" id="ARBA00046432"/>
    </source>
</evidence>
<accession>A0A7S3A1A7</accession>
<evidence type="ECO:0000256" key="4">
    <source>
        <dbReference type="ARBA" id="ARBA00022540"/>
    </source>
</evidence>
<dbReference type="Gene3D" id="3.40.50.10470">
    <property type="entry name" value="Translation initiation factor eif-2b, domain 2"/>
    <property type="match status" value="1"/>
</dbReference>
<evidence type="ECO:0000256" key="1">
    <source>
        <dbReference type="ARBA" id="ARBA00004514"/>
    </source>
</evidence>
<dbReference type="GO" id="GO:0005085">
    <property type="term" value="F:guanyl-nucleotide exchange factor activity"/>
    <property type="evidence" value="ECO:0007669"/>
    <property type="project" value="TreeGrafter"/>
</dbReference>
<dbReference type="GO" id="GO:0005829">
    <property type="term" value="C:cytosol"/>
    <property type="evidence" value="ECO:0007669"/>
    <property type="project" value="UniProtKB-SubCell"/>
</dbReference>